<name>A0A2K9VES0_9CAUD</name>
<evidence type="ECO:0000313" key="2">
    <source>
        <dbReference type="Proteomes" id="UP000241411"/>
    </source>
</evidence>
<gene>
    <name evidence="1" type="ORF">SEA_TROJE_52</name>
</gene>
<keyword evidence="2" id="KW-1185">Reference proteome</keyword>
<reference evidence="1 2" key="1">
    <citation type="submission" date="2018-01" db="EMBL/GenBank/DDBJ databases">
        <authorList>
            <person name="Farren J.M."/>
            <person name="Htoo L.P."/>
            <person name="Johnson E.S."/>
            <person name="Williams B.R."/>
            <person name="Bonilla J.A."/>
            <person name="Klyczek K."/>
            <person name="Garlena R.A."/>
            <person name="Russell D.A."/>
            <person name="Pope W.H."/>
            <person name="Jacobs-Sera D."/>
            <person name="Hendrix R.W."/>
            <person name="Hatfull G.F."/>
        </authorList>
    </citation>
    <scope>NUCLEOTIDE SEQUENCE [LARGE SCALE GENOMIC DNA]</scope>
</reference>
<dbReference type="EMBL" id="MG770215">
    <property type="protein sequence ID" value="AUV60757.1"/>
    <property type="molecule type" value="Genomic_DNA"/>
</dbReference>
<dbReference type="OrthoDB" id="21729at10239"/>
<accession>A0A2K9VES0</accession>
<evidence type="ECO:0000313" key="1">
    <source>
        <dbReference type="EMBL" id="AUV60757.1"/>
    </source>
</evidence>
<organism evidence="1 2">
    <name type="scientific">Gordonia phage Troje</name>
    <dbReference type="NCBI Taxonomy" id="2079282"/>
    <lineage>
        <taxon>Viruses</taxon>
        <taxon>Duplodnaviria</taxon>
        <taxon>Heunggongvirae</taxon>
        <taxon>Uroviricota</taxon>
        <taxon>Caudoviricetes</taxon>
        <taxon>Emalynvirus</taxon>
        <taxon>Emalynvirus troje</taxon>
    </lineage>
</organism>
<sequence length="78" mass="8932">MFQKRSKRFIARYGGKCSLCLSSIHIGQWVEYNEENKLAHYECPDRPNSLGELVMTPDPQAYGDLCPACYLYHRGDCG</sequence>
<dbReference type="Proteomes" id="UP000241411">
    <property type="component" value="Segment"/>
</dbReference>
<proteinExistence type="predicted"/>
<protein>
    <submittedName>
        <fullName evidence="1">Uncharacterized protein</fullName>
    </submittedName>
</protein>